<feature type="domain" description="DUF6594" evidence="2">
    <location>
        <begin position="10"/>
        <end position="284"/>
    </location>
</feature>
<evidence type="ECO:0000313" key="4">
    <source>
        <dbReference type="Proteomes" id="UP001301769"/>
    </source>
</evidence>
<protein>
    <recommendedName>
        <fullName evidence="2">DUF6594 domain-containing protein</fullName>
    </recommendedName>
</protein>
<name>A0AAN7B3U4_9PEZI</name>
<dbReference type="InterPro" id="IPR046529">
    <property type="entry name" value="DUF6594"/>
</dbReference>
<dbReference type="Proteomes" id="UP001301769">
    <property type="component" value="Unassembled WGS sequence"/>
</dbReference>
<keyword evidence="4" id="KW-1185">Reference proteome</keyword>
<reference evidence="3" key="1">
    <citation type="journal article" date="2023" name="Mol. Phylogenet. Evol.">
        <title>Genome-scale phylogeny and comparative genomics of the fungal order Sordariales.</title>
        <authorList>
            <person name="Hensen N."/>
            <person name="Bonometti L."/>
            <person name="Westerberg I."/>
            <person name="Brannstrom I.O."/>
            <person name="Guillou S."/>
            <person name="Cros-Aarteil S."/>
            <person name="Calhoun S."/>
            <person name="Haridas S."/>
            <person name="Kuo A."/>
            <person name="Mondo S."/>
            <person name="Pangilinan J."/>
            <person name="Riley R."/>
            <person name="LaButti K."/>
            <person name="Andreopoulos B."/>
            <person name="Lipzen A."/>
            <person name="Chen C."/>
            <person name="Yan M."/>
            <person name="Daum C."/>
            <person name="Ng V."/>
            <person name="Clum A."/>
            <person name="Steindorff A."/>
            <person name="Ohm R.A."/>
            <person name="Martin F."/>
            <person name="Silar P."/>
            <person name="Natvig D.O."/>
            <person name="Lalanne C."/>
            <person name="Gautier V."/>
            <person name="Ament-Velasquez S.L."/>
            <person name="Kruys A."/>
            <person name="Hutchinson M.I."/>
            <person name="Powell A.J."/>
            <person name="Barry K."/>
            <person name="Miller A.N."/>
            <person name="Grigoriev I.V."/>
            <person name="Debuchy R."/>
            <person name="Gladieux P."/>
            <person name="Hiltunen Thoren M."/>
            <person name="Johannesson H."/>
        </authorList>
    </citation>
    <scope>NUCLEOTIDE SEQUENCE</scope>
    <source>
        <strain evidence="3">PSN293</strain>
    </source>
</reference>
<dbReference type="EMBL" id="MU858141">
    <property type="protein sequence ID" value="KAK4211761.1"/>
    <property type="molecule type" value="Genomic_DNA"/>
</dbReference>
<evidence type="ECO:0000259" key="2">
    <source>
        <dbReference type="Pfam" id="PF20237"/>
    </source>
</evidence>
<sequence length="284" mass="32614">MVEVQPPGGYPRLAALISAHPETGIFRRFGQLNALNLLYLQAELTNLENELLRARESDLASGHFERLAYSRDWQTLQESVSVEAQKDGGNPAQWNIMLQVREKLNEYNQTLYLQHIITKIGPPNEQDHKFLQRWMKVPSMGNVYLLGADSDIWERQFDPAELVCLLPTKCDSIFTRFMSNRFIRWYHHLIGHLFKTPKQSDNDHTAEIYRNTVHYSQTSLTQLSKILGTVFASFLLVGSIIVLYYIQRMEMRLLVIAIFSVVFSLGLCLFTNGRVVEIFSASAA</sequence>
<evidence type="ECO:0000256" key="1">
    <source>
        <dbReference type="SAM" id="Phobius"/>
    </source>
</evidence>
<dbReference type="Pfam" id="PF20237">
    <property type="entry name" value="DUF6594"/>
    <property type="match status" value="1"/>
</dbReference>
<gene>
    <name evidence="3" type="ORF">QBC37DRAFT_466946</name>
</gene>
<accession>A0AAN7B3U4</accession>
<reference evidence="3" key="2">
    <citation type="submission" date="2023-05" db="EMBL/GenBank/DDBJ databases">
        <authorList>
            <consortium name="Lawrence Berkeley National Laboratory"/>
            <person name="Steindorff A."/>
            <person name="Hensen N."/>
            <person name="Bonometti L."/>
            <person name="Westerberg I."/>
            <person name="Brannstrom I.O."/>
            <person name="Guillou S."/>
            <person name="Cros-Aarteil S."/>
            <person name="Calhoun S."/>
            <person name="Haridas S."/>
            <person name="Kuo A."/>
            <person name="Mondo S."/>
            <person name="Pangilinan J."/>
            <person name="Riley R."/>
            <person name="Labutti K."/>
            <person name="Andreopoulos B."/>
            <person name="Lipzen A."/>
            <person name="Chen C."/>
            <person name="Yanf M."/>
            <person name="Daum C."/>
            <person name="Ng V."/>
            <person name="Clum A."/>
            <person name="Ohm R."/>
            <person name="Martin F."/>
            <person name="Silar P."/>
            <person name="Natvig D."/>
            <person name="Lalanne C."/>
            <person name="Gautier V."/>
            <person name="Ament-Velasquez S.L."/>
            <person name="Kruys A."/>
            <person name="Hutchinson M.I."/>
            <person name="Powell A.J."/>
            <person name="Barry K."/>
            <person name="Miller A.N."/>
            <person name="Grigoriev I.V."/>
            <person name="Debuchy R."/>
            <person name="Gladieux P."/>
            <person name="Thoren M.H."/>
            <person name="Johannesson H."/>
        </authorList>
    </citation>
    <scope>NUCLEOTIDE SEQUENCE</scope>
    <source>
        <strain evidence="3">PSN293</strain>
    </source>
</reference>
<feature type="transmembrane region" description="Helical" evidence="1">
    <location>
        <begin position="253"/>
        <end position="272"/>
    </location>
</feature>
<dbReference type="PANTHER" id="PTHR34502">
    <property type="entry name" value="DUF6594 DOMAIN-CONTAINING PROTEIN-RELATED"/>
    <property type="match status" value="1"/>
</dbReference>
<proteinExistence type="predicted"/>
<dbReference type="AlphaFoldDB" id="A0AAN7B3U4"/>
<keyword evidence="1" id="KW-0472">Membrane</keyword>
<feature type="transmembrane region" description="Helical" evidence="1">
    <location>
        <begin position="226"/>
        <end position="246"/>
    </location>
</feature>
<evidence type="ECO:0000313" key="3">
    <source>
        <dbReference type="EMBL" id="KAK4211761.1"/>
    </source>
</evidence>
<dbReference type="PANTHER" id="PTHR34502:SF5">
    <property type="entry name" value="DUF6594 DOMAIN-CONTAINING PROTEIN"/>
    <property type="match status" value="1"/>
</dbReference>
<keyword evidence="1" id="KW-1133">Transmembrane helix</keyword>
<keyword evidence="1" id="KW-0812">Transmembrane</keyword>
<comment type="caution">
    <text evidence="3">The sequence shown here is derived from an EMBL/GenBank/DDBJ whole genome shotgun (WGS) entry which is preliminary data.</text>
</comment>
<organism evidence="3 4">
    <name type="scientific">Rhypophila decipiens</name>
    <dbReference type="NCBI Taxonomy" id="261697"/>
    <lineage>
        <taxon>Eukaryota</taxon>
        <taxon>Fungi</taxon>
        <taxon>Dikarya</taxon>
        <taxon>Ascomycota</taxon>
        <taxon>Pezizomycotina</taxon>
        <taxon>Sordariomycetes</taxon>
        <taxon>Sordariomycetidae</taxon>
        <taxon>Sordariales</taxon>
        <taxon>Naviculisporaceae</taxon>
        <taxon>Rhypophila</taxon>
    </lineage>
</organism>